<dbReference type="EMBL" id="BMJD01000029">
    <property type="protein sequence ID" value="GGB51433.1"/>
    <property type="molecule type" value="Genomic_DNA"/>
</dbReference>
<reference evidence="2" key="2">
    <citation type="submission" date="2020-09" db="EMBL/GenBank/DDBJ databases">
        <authorList>
            <person name="Sun Q."/>
            <person name="Zhou Y."/>
        </authorList>
    </citation>
    <scope>NUCLEOTIDE SEQUENCE</scope>
    <source>
        <strain evidence="2">CGMCC 1.15454</strain>
    </source>
</reference>
<feature type="domain" description="PucR C-terminal helix-turn-helix" evidence="1">
    <location>
        <begin position="231"/>
        <end position="289"/>
    </location>
</feature>
<dbReference type="Gene3D" id="1.10.10.2840">
    <property type="entry name" value="PucR C-terminal helix-turn-helix domain"/>
    <property type="match status" value="1"/>
</dbReference>
<keyword evidence="3" id="KW-1185">Reference proteome</keyword>
<dbReference type="PANTHER" id="PTHR33744">
    <property type="entry name" value="CARBOHYDRATE DIACID REGULATOR"/>
    <property type="match status" value="1"/>
</dbReference>
<dbReference type="AlphaFoldDB" id="A0A9W5U012"/>
<dbReference type="InterPro" id="IPR051448">
    <property type="entry name" value="CdaR-like_regulators"/>
</dbReference>
<sequence>MIKKLQAIFPSLTALADANHVDKNTYKWFITAENEVIGIKKHELTEKNTLLLSAFLTPYKTWLPQKTLKEQQWTQIIENNEPPDDSKNINAYRFIYFCFPLNKLEPSAFKEAIHAIFTREVPILWENEHSGIIIEEKPETISYEQIVEVLMSDLYVKINFYVGSYCSDLRMARQYYQTVLTDGKIVLEQTGKAVVSCIDAIPYLFIDRTDHDFLVNIPEIVLKEVIDDDQLLQTIETFIHCNLNISITAKKLYLHRNSLQYRVDKFIEKTGIDIRQFHQAMTVQLALLAKKYMD</sequence>
<name>A0A9W5U012_9BACI</name>
<dbReference type="Proteomes" id="UP000621492">
    <property type="component" value="Unassembled WGS sequence"/>
</dbReference>
<dbReference type="RefSeq" id="WP_088049644.1">
    <property type="nucleotide sequence ID" value="NZ_BMJD01000029.1"/>
</dbReference>
<proteinExistence type="predicted"/>
<organism evidence="2 3">
    <name type="scientific">Lentibacillus populi</name>
    <dbReference type="NCBI Taxonomy" id="1827502"/>
    <lineage>
        <taxon>Bacteria</taxon>
        <taxon>Bacillati</taxon>
        <taxon>Bacillota</taxon>
        <taxon>Bacilli</taxon>
        <taxon>Bacillales</taxon>
        <taxon>Bacillaceae</taxon>
        <taxon>Lentibacillus</taxon>
    </lineage>
</organism>
<reference evidence="2" key="1">
    <citation type="journal article" date="2014" name="Int. J. Syst. Evol. Microbiol.">
        <title>Complete genome sequence of Corynebacterium casei LMG S-19264T (=DSM 44701T), isolated from a smear-ripened cheese.</title>
        <authorList>
            <consortium name="US DOE Joint Genome Institute (JGI-PGF)"/>
            <person name="Walter F."/>
            <person name="Albersmeier A."/>
            <person name="Kalinowski J."/>
            <person name="Ruckert C."/>
        </authorList>
    </citation>
    <scope>NUCLEOTIDE SEQUENCE</scope>
    <source>
        <strain evidence="2">CGMCC 1.15454</strain>
    </source>
</reference>
<evidence type="ECO:0000313" key="2">
    <source>
        <dbReference type="EMBL" id="GGB51433.1"/>
    </source>
</evidence>
<evidence type="ECO:0000313" key="3">
    <source>
        <dbReference type="Proteomes" id="UP000621492"/>
    </source>
</evidence>
<dbReference type="InterPro" id="IPR025736">
    <property type="entry name" value="PucR_C-HTH_dom"/>
</dbReference>
<dbReference type="InterPro" id="IPR042070">
    <property type="entry name" value="PucR_C-HTH_sf"/>
</dbReference>
<comment type="caution">
    <text evidence="2">The sequence shown here is derived from an EMBL/GenBank/DDBJ whole genome shotgun (WGS) entry which is preliminary data.</text>
</comment>
<dbReference type="PANTHER" id="PTHR33744:SF15">
    <property type="entry name" value="CARBOHYDRATE DIACID REGULATOR"/>
    <property type="match status" value="1"/>
</dbReference>
<evidence type="ECO:0000259" key="1">
    <source>
        <dbReference type="Pfam" id="PF13556"/>
    </source>
</evidence>
<gene>
    <name evidence="2" type="primary">yxkF</name>
    <name evidence="2" type="ORF">GCM10011409_31250</name>
</gene>
<protein>
    <recommendedName>
        <fullName evidence="1">PucR C-terminal helix-turn-helix domain-containing protein</fullName>
    </recommendedName>
</protein>
<accession>A0A9W5U012</accession>
<dbReference type="Pfam" id="PF13556">
    <property type="entry name" value="HTH_30"/>
    <property type="match status" value="1"/>
</dbReference>